<dbReference type="EMBL" id="FOGU01000026">
    <property type="protein sequence ID" value="SES43337.1"/>
    <property type="molecule type" value="Genomic_DNA"/>
</dbReference>
<sequence>MNLHKEIKFEDEICAHLATHGWKHDPSDAAAYDAERAMFPADVLDWVRTSQPKAWEMLEQRGADALLDRLRKQIDQRGTLEVLRHGIEATGLRSPLKMAEFRPALADNTEIMDRYHANRLRVVRQVHYSTTKADSIDLVLFLNGIAVATAELKSDFTQSVGDAVDQYRFDRPPRKPGRGAEPLLTFETGALVHFAVSTSEVFMTTRLEGKDTFFLPFNRGTEEGGAGNQLNPDGHRTAYLWQEVWQRDSWLELIGRYIIPEKDKKGKTTKLIFPRYHQLDATRQLVSQVREEGPGGKYLIQHSAGSGKTKSIAWTAHFLADLHDAAHRKMFDTVIVVSDRKVIDGQLQAAIFAFERTRGVVETIKGKSGSKSGELAQALADGKKILVCTIQTFPFALEEVRQLSATEGKTFAVIADEAHSSQTGEAATKLKQTLSPEEQEELKDGGEIGTEDILAAQMKARADERGVTYVAFTATPKTKTLELFGRRPAPDKPAGDGNLPEPFHLYSMRQAVEEGFILDVLQNYTPYSLAFKLAQDGAEVSDAEVERSSAMRGLMEWVRLHPYNISQKVKIVVEHFRENVADLLGGKAKAMVVLQSRKEAVRWKLAIDAYIREKNYPLGTLVAFSGEVHDPESGPEPFTETNNTVNPDLKGQELKEVFDTDDFHILLVANKFQTGFDQPLLSAMYVDRRLAGVQAVQTLSRLNRAYKHRAIEKKTTYVLDFSDSSEEVLQAFSQYYGQAELEAVTDPDLIFDLKAKLDDAGHYDDYEIDRVVAIEMNPTAQQGDLAKAIEPVAKRLLDNYSSAKASWKRAVGSDDEVSAKAAKDEMAQLDLFRTDMQSYLRMYAFLSQIFDYGSTAVEKRSIFYRRLVPLLKFGREREGVDLSQVTLTHHKLSSKGKRHIVPQGEPKLPPLTATGTAGLRDEERVHLLEIIEKLNDLFVGDITEDDKIGYVMGTLRTKLLASDVLARQAENNAKEQFAASPNLASELTDAIIDSYAAHSAMSKQALESEEIRASLLELLLDNGQLWEMLRRSGGSAGED</sequence>
<dbReference type="GO" id="GO:0009307">
    <property type="term" value="P:DNA restriction-modification system"/>
    <property type="evidence" value="ECO:0007669"/>
    <property type="project" value="UniProtKB-KW"/>
</dbReference>
<accession>A0A1H9XBT3</accession>
<dbReference type="Gene3D" id="3.90.1570.50">
    <property type="match status" value="1"/>
</dbReference>
<dbReference type="InterPro" id="IPR040980">
    <property type="entry name" value="SWI2_SNF2"/>
</dbReference>
<dbReference type="Pfam" id="PF18766">
    <property type="entry name" value="SWI2_SNF2"/>
    <property type="match status" value="1"/>
</dbReference>
<dbReference type="STRING" id="641238.SAMN04490244_1263"/>
<feature type="non-terminal residue" evidence="3">
    <location>
        <position position="1039"/>
    </location>
</feature>
<protein>
    <submittedName>
        <fullName evidence="3">Type I restriction enzyme, R subunit</fullName>
    </submittedName>
</protein>
<gene>
    <name evidence="3" type="ORF">SAMN04490244_1263</name>
</gene>
<dbReference type="InterPro" id="IPR027417">
    <property type="entry name" value="P-loop_NTPase"/>
</dbReference>
<dbReference type="GO" id="GO:0005524">
    <property type="term" value="F:ATP binding"/>
    <property type="evidence" value="ECO:0007669"/>
    <property type="project" value="UniProtKB-KW"/>
</dbReference>
<feature type="domain" description="Helicase ATP-binding" evidence="2">
    <location>
        <begin position="270"/>
        <end position="506"/>
    </location>
</feature>
<dbReference type="GO" id="GO:0003677">
    <property type="term" value="F:DNA binding"/>
    <property type="evidence" value="ECO:0007669"/>
    <property type="project" value="UniProtKB-KW"/>
</dbReference>
<dbReference type="SUPFAM" id="SSF52540">
    <property type="entry name" value="P-loop containing nucleoside triphosphate hydrolases"/>
    <property type="match status" value="1"/>
</dbReference>
<dbReference type="Pfam" id="PF04313">
    <property type="entry name" value="HSDR_N"/>
    <property type="match status" value="1"/>
</dbReference>
<feature type="compositionally biased region" description="Polar residues" evidence="1">
    <location>
        <begin position="422"/>
        <end position="436"/>
    </location>
</feature>
<dbReference type="PANTHER" id="PTHR42927">
    <property type="entry name" value="HELICASE SUPERFAMILY 1 AND 2 DOMAIN-CONTAINING PROTEIN"/>
    <property type="match status" value="1"/>
</dbReference>
<name>A0A1H9XBT3_9RHOB</name>
<dbReference type="Proteomes" id="UP000198885">
    <property type="component" value="Unassembled WGS sequence"/>
</dbReference>
<dbReference type="InterPro" id="IPR055180">
    <property type="entry name" value="HsdR_RecA-like_helicase_dom_2"/>
</dbReference>
<proteinExistence type="predicted"/>
<dbReference type="Pfam" id="PF22679">
    <property type="entry name" value="T1R_D3-like"/>
    <property type="match status" value="1"/>
</dbReference>
<dbReference type="InterPro" id="IPR014001">
    <property type="entry name" value="Helicase_ATP-bd"/>
</dbReference>
<dbReference type="GO" id="GO:0009035">
    <property type="term" value="F:type I site-specific deoxyribonuclease activity"/>
    <property type="evidence" value="ECO:0007669"/>
    <property type="project" value="UniProtKB-EC"/>
</dbReference>
<dbReference type="RefSeq" id="WP_092696459.1">
    <property type="nucleotide sequence ID" value="NZ_FOGU01000026.1"/>
</dbReference>
<evidence type="ECO:0000313" key="3">
    <source>
        <dbReference type="EMBL" id="SES43337.1"/>
    </source>
</evidence>
<evidence type="ECO:0000259" key="2">
    <source>
        <dbReference type="SMART" id="SM00487"/>
    </source>
</evidence>
<evidence type="ECO:0000256" key="1">
    <source>
        <dbReference type="SAM" id="MobiDB-lite"/>
    </source>
</evidence>
<organism evidence="3 4">
    <name type="scientific">Tranquillimonas rosea</name>
    <dbReference type="NCBI Taxonomy" id="641238"/>
    <lineage>
        <taxon>Bacteria</taxon>
        <taxon>Pseudomonadati</taxon>
        <taxon>Pseudomonadota</taxon>
        <taxon>Alphaproteobacteria</taxon>
        <taxon>Rhodobacterales</taxon>
        <taxon>Roseobacteraceae</taxon>
        <taxon>Tranquillimonas</taxon>
    </lineage>
</organism>
<dbReference type="OrthoDB" id="9758243at2"/>
<dbReference type="InterPro" id="IPR007409">
    <property type="entry name" value="Restrct_endonuc_type1_HsdR_N"/>
</dbReference>
<feature type="region of interest" description="Disordered" evidence="1">
    <location>
        <begin position="894"/>
        <end position="915"/>
    </location>
</feature>
<dbReference type="Gene3D" id="3.40.50.300">
    <property type="entry name" value="P-loop containing nucleotide triphosphate hydrolases"/>
    <property type="match status" value="2"/>
</dbReference>
<dbReference type="SMART" id="SM00487">
    <property type="entry name" value="DEXDc"/>
    <property type="match status" value="1"/>
</dbReference>
<dbReference type="AlphaFoldDB" id="A0A1H9XBT3"/>
<feature type="region of interest" description="Disordered" evidence="1">
    <location>
        <begin position="422"/>
        <end position="447"/>
    </location>
</feature>
<keyword evidence="4" id="KW-1185">Reference proteome</keyword>
<evidence type="ECO:0000313" key="4">
    <source>
        <dbReference type="Proteomes" id="UP000198885"/>
    </source>
</evidence>
<reference evidence="3 4" key="1">
    <citation type="submission" date="2016-10" db="EMBL/GenBank/DDBJ databases">
        <authorList>
            <person name="de Groot N.N."/>
        </authorList>
    </citation>
    <scope>NUCLEOTIDE SEQUENCE [LARGE SCALE GENOMIC DNA]</scope>
    <source>
        <strain evidence="3 4">DSM 23042</strain>
    </source>
</reference>
<dbReference type="PANTHER" id="PTHR42927:SF1">
    <property type="entry name" value="HELICASE SUPERFAMILY 1 AND 2 DOMAIN-CONTAINING PROTEIN"/>
    <property type="match status" value="1"/>
</dbReference>